<protein>
    <submittedName>
        <fullName evidence="2">Uncharacterized protein</fullName>
    </submittedName>
</protein>
<feature type="region of interest" description="Disordered" evidence="1">
    <location>
        <begin position="1"/>
        <end position="30"/>
    </location>
</feature>
<name>A0A8X6KQ65_TRICU</name>
<dbReference type="AlphaFoldDB" id="A0A8X6KQ65"/>
<keyword evidence="3" id="KW-1185">Reference proteome</keyword>
<sequence length="188" mass="20813">MTSIEEPGSHAGDPSDQSITMEDVSVPPLPLSDEKRCAKLIGFEKQAQIFDARKDYVISMIEIEKKIPSPSPETTTQLENEMKSLEEKIKFLEGKMTEFLLCPIALCTHNYKFKAVKRPAEPLLRPAKLTAGVSKNPKIKNSDFSFPKKTTKPVPLENSIKQINTTNSFTALNIAKSDAKGVTPPPVK</sequence>
<dbReference type="OrthoDB" id="10406199at2759"/>
<comment type="caution">
    <text evidence="2">The sequence shown here is derived from an EMBL/GenBank/DDBJ whole genome shotgun (WGS) entry which is preliminary data.</text>
</comment>
<reference evidence="2" key="1">
    <citation type="submission" date="2020-07" db="EMBL/GenBank/DDBJ databases">
        <title>Multicomponent nature underlies the extraordinary mechanical properties of spider dragline silk.</title>
        <authorList>
            <person name="Kono N."/>
            <person name="Nakamura H."/>
            <person name="Mori M."/>
            <person name="Yoshida Y."/>
            <person name="Ohtoshi R."/>
            <person name="Malay A.D."/>
            <person name="Moran D.A.P."/>
            <person name="Tomita M."/>
            <person name="Numata K."/>
            <person name="Arakawa K."/>
        </authorList>
    </citation>
    <scope>NUCLEOTIDE SEQUENCE</scope>
</reference>
<accession>A0A8X6KQ65</accession>
<dbReference type="Proteomes" id="UP000887116">
    <property type="component" value="Unassembled WGS sequence"/>
</dbReference>
<proteinExistence type="predicted"/>
<dbReference type="EMBL" id="BMAO01032277">
    <property type="protein sequence ID" value="GFQ81109.1"/>
    <property type="molecule type" value="Genomic_DNA"/>
</dbReference>
<gene>
    <name evidence="2" type="primary">NCL1_34574</name>
    <name evidence="2" type="ORF">TNCT_578301</name>
</gene>
<organism evidence="2 3">
    <name type="scientific">Trichonephila clavata</name>
    <name type="common">Joro spider</name>
    <name type="synonym">Nephila clavata</name>
    <dbReference type="NCBI Taxonomy" id="2740835"/>
    <lineage>
        <taxon>Eukaryota</taxon>
        <taxon>Metazoa</taxon>
        <taxon>Ecdysozoa</taxon>
        <taxon>Arthropoda</taxon>
        <taxon>Chelicerata</taxon>
        <taxon>Arachnida</taxon>
        <taxon>Araneae</taxon>
        <taxon>Araneomorphae</taxon>
        <taxon>Entelegynae</taxon>
        <taxon>Araneoidea</taxon>
        <taxon>Nephilidae</taxon>
        <taxon>Trichonephila</taxon>
    </lineage>
</organism>
<evidence type="ECO:0000256" key="1">
    <source>
        <dbReference type="SAM" id="MobiDB-lite"/>
    </source>
</evidence>
<evidence type="ECO:0000313" key="3">
    <source>
        <dbReference type="Proteomes" id="UP000887116"/>
    </source>
</evidence>
<evidence type="ECO:0000313" key="2">
    <source>
        <dbReference type="EMBL" id="GFQ81109.1"/>
    </source>
</evidence>